<dbReference type="Proteomes" id="UP000294513">
    <property type="component" value="Unassembled WGS sequence"/>
</dbReference>
<feature type="region of interest" description="Disordered" evidence="6">
    <location>
        <begin position="221"/>
        <end position="240"/>
    </location>
</feature>
<evidence type="ECO:0000256" key="5">
    <source>
        <dbReference type="SAM" id="Coils"/>
    </source>
</evidence>
<comment type="similarity">
    <text evidence="1">Belongs to the peptidase C40 family.</text>
</comment>
<sequence>MSWTRGAISTVAKDLIGVSAHSRERRGARAGNGTSRRLAATACLVVVTSFAFTPVDAHAAAPKPSATEVRKKLTKLNEEVDQAVEKYNKINEQLKIAKRKLDAAKKSSKGEEASFEQQRSKIAQMAADAYKNGDSADVTGFVGSKDPQSILDQAAVFTHLSQERSSQLTQFLATAQRLRREQAQAQAAYDDVAGKAKELKDKKGKLDKQVNEQKKLLKKLGVKTPSSNGGGNGGAGGSYNGPASGSARTALNFAYAQLGKPYSYGAAGPGSYDCSGLTMRSWGAAGVSITRTTNSQYAATKHIDKSALQPGDLVFFSNLGHVGMYVGGGKMIHAPHTGDVVKISDITSGYYQSNFYGATRP</sequence>
<gene>
    <name evidence="8" type="ORF">E1298_44805</name>
</gene>
<evidence type="ECO:0000256" key="3">
    <source>
        <dbReference type="ARBA" id="ARBA00022801"/>
    </source>
</evidence>
<dbReference type="PANTHER" id="PTHR47359">
    <property type="entry name" value="PEPTIDOGLYCAN DL-ENDOPEPTIDASE CWLO"/>
    <property type="match status" value="1"/>
</dbReference>
<protein>
    <recommendedName>
        <fullName evidence="7">NlpC/P60 domain-containing protein</fullName>
    </recommendedName>
</protein>
<dbReference type="GO" id="GO:0006508">
    <property type="term" value="P:proteolysis"/>
    <property type="evidence" value="ECO:0007669"/>
    <property type="project" value="UniProtKB-KW"/>
</dbReference>
<feature type="domain" description="NlpC/P60" evidence="7">
    <location>
        <begin position="244"/>
        <end position="361"/>
    </location>
</feature>
<dbReference type="AlphaFoldDB" id="A0A4R4ZTT5"/>
<dbReference type="GO" id="GO:0008234">
    <property type="term" value="F:cysteine-type peptidase activity"/>
    <property type="evidence" value="ECO:0007669"/>
    <property type="project" value="UniProtKB-KW"/>
</dbReference>
<evidence type="ECO:0000256" key="4">
    <source>
        <dbReference type="ARBA" id="ARBA00022807"/>
    </source>
</evidence>
<comment type="caution">
    <text evidence="8">The sequence shown here is derived from an EMBL/GenBank/DDBJ whole genome shotgun (WGS) entry which is preliminary data.</text>
</comment>
<dbReference type="Pfam" id="PF00877">
    <property type="entry name" value="NLPC_P60"/>
    <property type="match status" value="1"/>
</dbReference>
<keyword evidence="5" id="KW-0175">Coiled coil</keyword>
<evidence type="ECO:0000313" key="8">
    <source>
        <dbReference type="EMBL" id="TDD62255.1"/>
    </source>
</evidence>
<evidence type="ECO:0000256" key="1">
    <source>
        <dbReference type="ARBA" id="ARBA00007074"/>
    </source>
</evidence>
<dbReference type="OrthoDB" id="3209655at2"/>
<dbReference type="InterPro" id="IPR000064">
    <property type="entry name" value="NLP_P60_dom"/>
</dbReference>
<keyword evidence="9" id="KW-1185">Reference proteome</keyword>
<organism evidence="8 9">
    <name type="scientific">Actinomadura rubrisoli</name>
    <dbReference type="NCBI Taxonomy" id="2530368"/>
    <lineage>
        <taxon>Bacteria</taxon>
        <taxon>Bacillati</taxon>
        <taxon>Actinomycetota</taxon>
        <taxon>Actinomycetes</taxon>
        <taxon>Streptosporangiales</taxon>
        <taxon>Thermomonosporaceae</taxon>
        <taxon>Actinomadura</taxon>
    </lineage>
</organism>
<keyword evidence="3" id="KW-0378">Hydrolase</keyword>
<evidence type="ECO:0000256" key="2">
    <source>
        <dbReference type="ARBA" id="ARBA00022670"/>
    </source>
</evidence>
<dbReference type="Gene3D" id="6.10.250.3150">
    <property type="match status" value="1"/>
</dbReference>
<dbReference type="Gene3D" id="3.90.1720.10">
    <property type="entry name" value="endopeptidase domain like (from Nostoc punctiforme)"/>
    <property type="match status" value="1"/>
</dbReference>
<evidence type="ECO:0000259" key="7">
    <source>
        <dbReference type="PROSITE" id="PS51935"/>
    </source>
</evidence>
<dbReference type="PANTHER" id="PTHR47359:SF3">
    <property type="entry name" value="NLP_P60 DOMAIN-CONTAINING PROTEIN-RELATED"/>
    <property type="match status" value="1"/>
</dbReference>
<dbReference type="PROSITE" id="PS51935">
    <property type="entry name" value="NLPC_P60"/>
    <property type="match status" value="1"/>
</dbReference>
<feature type="coiled-coil region" evidence="5">
    <location>
        <begin position="66"/>
        <end position="107"/>
    </location>
</feature>
<accession>A0A4R4ZTT5</accession>
<keyword evidence="2" id="KW-0645">Protease</keyword>
<proteinExistence type="inferred from homology"/>
<reference evidence="8 9" key="1">
    <citation type="submission" date="2019-03" db="EMBL/GenBank/DDBJ databases">
        <title>Draft genome sequences of novel Actinobacteria.</title>
        <authorList>
            <person name="Sahin N."/>
            <person name="Ay H."/>
            <person name="Saygin H."/>
        </authorList>
    </citation>
    <scope>NUCLEOTIDE SEQUENCE [LARGE SCALE GENOMIC DNA]</scope>
    <source>
        <strain evidence="8 9">H3C3</strain>
    </source>
</reference>
<evidence type="ECO:0000256" key="6">
    <source>
        <dbReference type="SAM" id="MobiDB-lite"/>
    </source>
</evidence>
<dbReference type="SUPFAM" id="SSF54001">
    <property type="entry name" value="Cysteine proteinases"/>
    <property type="match status" value="1"/>
</dbReference>
<name>A0A4R4ZTT5_9ACTN</name>
<dbReference type="InterPro" id="IPR038765">
    <property type="entry name" value="Papain-like_cys_pep_sf"/>
</dbReference>
<feature type="compositionally biased region" description="Gly residues" evidence="6">
    <location>
        <begin position="228"/>
        <end position="239"/>
    </location>
</feature>
<evidence type="ECO:0000313" key="9">
    <source>
        <dbReference type="Proteomes" id="UP000294513"/>
    </source>
</evidence>
<keyword evidence="4" id="KW-0788">Thiol protease</keyword>
<dbReference type="EMBL" id="SMKU01000536">
    <property type="protein sequence ID" value="TDD62255.1"/>
    <property type="molecule type" value="Genomic_DNA"/>
</dbReference>
<dbReference type="InterPro" id="IPR051794">
    <property type="entry name" value="PG_Endopeptidase_C40"/>
</dbReference>